<sequence>MLAWWAYFTHPALYSALHSMRKLYTRHCGFAWYLARKPSVYGCNTAKCRGIRLLAGLHAPFQRIFHVLSTSFTHMNPRALHKQE</sequence>
<protein>
    <submittedName>
        <fullName evidence="1">Uncharacterized protein</fullName>
    </submittedName>
</protein>
<geneLocation type="plasmid" evidence="1">
    <name>p138R</name>
</geneLocation>
<accession>A0A482F3V3</accession>
<organism evidence="1">
    <name type="scientific">Achromobacter ruhlandii</name>
    <dbReference type="NCBI Taxonomy" id="72557"/>
    <lineage>
        <taxon>Bacteria</taxon>
        <taxon>Pseudomonadati</taxon>
        <taxon>Pseudomonadota</taxon>
        <taxon>Betaproteobacteria</taxon>
        <taxon>Burkholderiales</taxon>
        <taxon>Alcaligenaceae</taxon>
        <taxon>Achromobacter</taxon>
    </lineage>
</organism>
<proteinExistence type="predicted"/>
<dbReference type="EMBL" id="MK423762">
    <property type="protein sequence ID" value="QBN23019.1"/>
    <property type="molecule type" value="Genomic_DNA"/>
</dbReference>
<evidence type="ECO:0000313" key="1">
    <source>
        <dbReference type="EMBL" id="QBN23019.1"/>
    </source>
</evidence>
<reference evidence="1" key="1">
    <citation type="submission" date="2019-01" db="EMBL/GenBank/DDBJ databases">
        <title>Full characterization of plasmids from Achromobacter ruhlandii isolates recovered from a single patient with cystic fibrosis.</title>
        <authorList>
            <person name="Steffanowski C.G."/>
            <person name="Papalia M.A."/>
            <person name="Vaughn C.S."/>
            <person name="Maria Soledad R."/>
            <person name="Marcela R."/>
        </authorList>
    </citation>
    <scope>NUCLEOTIDE SEQUENCE</scope>
    <source>
        <strain evidence="1">138R</strain>
        <plasmid evidence="1">p138R</plasmid>
    </source>
</reference>
<keyword evidence="1" id="KW-0614">Plasmid</keyword>
<dbReference type="AlphaFoldDB" id="A0A482F3V3"/>
<name>A0A482F3V3_9BURK</name>